<sequence length="230" mass="25884">GGGQQAEQRDDETAHGRVLHVGDQHGKIDDGRVACGKQRFERVQQRRQQHAARERRIERHLRRHHVQQRLLDQDHAVAYRERAVHALLGERPRRVVPLARQRGDGDVEDTEQGRLEFGAGQQPARDLEARVQAECHQLFVNRGVHPGGGPPRAVIIHVHGGLALRMRGGRRGGVHQRHPARDEGEHVAREQLQTAVKDGQAHVEHAVAVHVIDKRPHGQLQKDVVHDPGQ</sequence>
<evidence type="ECO:0000256" key="1">
    <source>
        <dbReference type="SAM" id="MobiDB-lite"/>
    </source>
</evidence>
<dbReference type="AlphaFoldDB" id="A0A4P9WQ14"/>
<dbReference type="Proteomes" id="UP000268535">
    <property type="component" value="Unassembled WGS sequence"/>
</dbReference>
<gene>
    <name evidence="2" type="ORF">CAUPRSCDRAFT_13045</name>
</gene>
<reference evidence="3" key="1">
    <citation type="journal article" date="2018" name="Nat. Microbiol.">
        <title>Leveraging single-cell genomics to expand the fungal tree of life.</title>
        <authorList>
            <person name="Ahrendt S.R."/>
            <person name="Quandt C.A."/>
            <person name="Ciobanu D."/>
            <person name="Clum A."/>
            <person name="Salamov A."/>
            <person name="Andreopoulos B."/>
            <person name="Cheng J.F."/>
            <person name="Woyke T."/>
            <person name="Pelin A."/>
            <person name="Henrissat B."/>
            <person name="Reynolds N.K."/>
            <person name="Benny G.L."/>
            <person name="Smith M.E."/>
            <person name="James T.Y."/>
            <person name="Grigoriev I.V."/>
        </authorList>
    </citation>
    <scope>NUCLEOTIDE SEQUENCE [LARGE SCALE GENOMIC DNA]</scope>
    <source>
        <strain evidence="3">ATCC 52028</strain>
    </source>
</reference>
<protein>
    <submittedName>
        <fullName evidence="2">Uncharacterized protein</fullName>
    </submittedName>
</protein>
<evidence type="ECO:0000313" key="2">
    <source>
        <dbReference type="EMBL" id="RKO95239.1"/>
    </source>
</evidence>
<dbReference type="EMBL" id="ML012417">
    <property type="protein sequence ID" value="RKO95239.1"/>
    <property type="molecule type" value="Genomic_DNA"/>
</dbReference>
<feature type="compositionally biased region" description="Basic and acidic residues" evidence="1">
    <location>
        <begin position="7"/>
        <end position="30"/>
    </location>
</feature>
<accession>A0A4P9WQ14</accession>
<feature type="non-terminal residue" evidence="2">
    <location>
        <position position="230"/>
    </location>
</feature>
<name>A0A4P9WQ14_9FUNG</name>
<feature type="non-terminal residue" evidence="2">
    <location>
        <position position="1"/>
    </location>
</feature>
<organism evidence="2 3">
    <name type="scientific">Caulochytrium protostelioides</name>
    <dbReference type="NCBI Taxonomy" id="1555241"/>
    <lineage>
        <taxon>Eukaryota</taxon>
        <taxon>Fungi</taxon>
        <taxon>Fungi incertae sedis</taxon>
        <taxon>Chytridiomycota</taxon>
        <taxon>Chytridiomycota incertae sedis</taxon>
        <taxon>Chytridiomycetes</taxon>
        <taxon>Caulochytriales</taxon>
        <taxon>Caulochytriaceae</taxon>
        <taxon>Caulochytrium</taxon>
    </lineage>
</organism>
<proteinExistence type="predicted"/>
<feature type="region of interest" description="Disordered" evidence="1">
    <location>
        <begin position="1"/>
        <end position="30"/>
    </location>
</feature>
<evidence type="ECO:0000313" key="3">
    <source>
        <dbReference type="Proteomes" id="UP000268535"/>
    </source>
</evidence>